<dbReference type="OrthoDB" id="10044229at2759"/>
<dbReference type="EMBL" id="QCYY01002014">
    <property type="protein sequence ID" value="ROT73604.1"/>
    <property type="molecule type" value="Genomic_DNA"/>
</dbReference>
<comment type="caution">
    <text evidence="4">The sequence shown here is derived from an EMBL/GenBank/DDBJ whole genome shotgun (WGS) entry which is preliminary data.</text>
</comment>
<protein>
    <submittedName>
        <fullName evidence="4">Insulin-like peptide 1</fullName>
    </submittedName>
</protein>
<dbReference type="Gene3D" id="1.10.100.10">
    <property type="entry name" value="Insulin-like"/>
    <property type="match status" value="1"/>
</dbReference>
<name>A0A3R7PQ52_PENVA</name>
<feature type="compositionally biased region" description="Low complexity" evidence="3">
    <location>
        <begin position="1"/>
        <end position="13"/>
    </location>
</feature>
<feature type="region of interest" description="Disordered" evidence="3">
    <location>
        <begin position="64"/>
        <end position="85"/>
    </location>
</feature>
<evidence type="ECO:0000256" key="3">
    <source>
        <dbReference type="SAM" id="MobiDB-lite"/>
    </source>
</evidence>
<sequence>MLSSHSSTLSPPHDASNGSKPLPAESDEVPRANPSTPDTGQVPDKRRSPFLSVQQANLFVTTWVHDQGGRRRGRSHYRRRRQSPSITTECCTVAGCTWEEYAEYCPSSNRARFL</sequence>
<reference evidence="4 5" key="1">
    <citation type="submission" date="2018-04" db="EMBL/GenBank/DDBJ databases">
        <authorList>
            <person name="Zhang X."/>
            <person name="Yuan J."/>
            <person name="Li F."/>
            <person name="Xiang J."/>
        </authorList>
    </citation>
    <scope>NUCLEOTIDE SEQUENCE [LARGE SCALE GENOMIC DNA]</scope>
    <source>
        <tissue evidence="4">Muscle</tissue>
    </source>
</reference>
<keyword evidence="5" id="KW-1185">Reference proteome</keyword>
<dbReference type="SUPFAM" id="SSF56994">
    <property type="entry name" value="Insulin-like"/>
    <property type="match status" value="1"/>
</dbReference>
<reference evidence="4 5" key="2">
    <citation type="submission" date="2019-01" db="EMBL/GenBank/DDBJ databases">
        <title>The decoding of complex shrimp genome reveals the adaptation for benthos swimmer, frequently molting mechanism and breeding impact on genome.</title>
        <authorList>
            <person name="Sun Y."/>
            <person name="Gao Y."/>
            <person name="Yu Y."/>
        </authorList>
    </citation>
    <scope>NUCLEOTIDE SEQUENCE [LARGE SCALE GENOMIC DNA]</scope>
    <source>
        <tissue evidence="4">Muscle</tissue>
    </source>
</reference>
<keyword evidence="2" id="KW-0732">Signal</keyword>
<feature type="compositionally biased region" description="Basic residues" evidence="3">
    <location>
        <begin position="70"/>
        <end position="82"/>
    </location>
</feature>
<dbReference type="Proteomes" id="UP000283509">
    <property type="component" value="Unassembled WGS sequence"/>
</dbReference>
<gene>
    <name evidence="4" type="ORF">C7M84_007930</name>
</gene>
<proteinExistence type="predicted"/>
<evidence type="ECO:0000256" key="1">
    <source>
        <dbReference type="ARBA" id="ARBA00022685"/>
    </source>
</evidence>
<accession>A0A3R7PQ52</accession>
<keyword evidence="1" id="KW-0165">Cleavage on pair of basic residues</keyword>
<dbReference type="AlphaFoldDB" id="A0A3R7PQ52"/>
<dbReference type="InterPro" id="IPR036438">
    <property type="entry name" value="Insulin-like_sf"/>
</dbReference>
<evidence type="ECO:0000256" key="2">
    <source>
        <dbReference type="ARBA" id="ARBA00022729"/>
    </source>
</evidence>
<evidence type="ECO:0000313" key="4">
    <source>
        <dbReference type="EMBL" id="ROT73604.1"/>
    </source>
</evidence>
<organism evidence="4 5">
    <name type="scientific">Penaeus vannamei</name>
    <name type="common">Whiteleg shrimp</name>
    <name type="synonym">Litopenaeus vannamei</name>
    <dbReference type="NCBI Taxonomy" id="6689"/>
    <lineage>
        <taxon>Eukaryota</taxon>
        <taxon>Metazoa</taxon>
        <taxon>Ecdysozoa</taxon>
        <taxon>Arthropoda</taxon>
        <taxon>Crustacea</taxon>
        <taxon>Multicrustacea</taxon>
        <taxon>Malacostraca</taxon>
        <taxon>Eumalacostraca</taxon>
        <taxon>Eucarida</taxon>
        <taxon>Decapoda</taxon>
        <taxon>Dendrobranchiata</taxon>
        <taxon>Penaeoidea</taxon>
        <taxon>Penaeidae</taxon>
        <taxon>Penaeus</taxon>
    </lineage>
</organism>
<feature type="region of interest" description="Disordered" evidence="3">
    <location>
        <begin position="1"/>
        <end position="51"/>
    </location>
</feature>
<evidence type="ECO:0000313" key="5">
    <source>
        <dbReference type="Proteomes" id="UP000283509"/>
    </source>
</evidence>